<evidence type="ECO:0008006" key="5">
    <source>
        <dbReference type="Google" id="ProtNLM"/>
    </source>
</evidence>
<dbReference type="GO" id="GO:0046872">
    <property type="term" value="F:metal ion binding"/>
    <property type="evidence" value="ECO:0007669"/>
    <property type="project" value="UniProtKB-KW"/>
</dbReference>
<dbReference type="InterPro" id="IPR002762">
    <property type="entry name" value="CbiX-like"/>
</dbReference>
<dbReference type="AlphaFoldDB" id="A0A1V4AF70"/>
<keyword evidence="4" id="KW-1185">Reference proteome</keyword>
<evidence type="ECO:0000256" key="1">
    <source>
        <dbReference type="ARBA" id="ARBA00022723"/>
    </source>
</evidence>
<keyword evidence="2" id="KW-0456">Lyase</keyword>
<dbReference type="Gene3D" id="3.40.50.1400">
    <property type="match status" value="2"/>
</dbReference>
<dbReference type="EMBL" id="MVFC01000001">
    <property type="protein sequence ID" value="OON82689.1"/>
    <property type="molecule type" value="Genomic_DNA"/>
</dbReference>
<accession>A0A1V4AF70</accession>
<dbReference type="CDD" id="cd03416">
    <property type="entry name" value="CbiX_SirB_N"/>
    <property type="match status" value="1"/>
</dbReference>
<sequence length="241" mass="24684">MTDRRRRAAAVVLVVHGTRLPSGVTAAHDLAARLTVRLGTPEPVRLAFADLRPPNLTETLTSLPARRTVTVVPAFLASGFHVRSDVPEQLLRAARPVGATTLTSPLGPDPSVVDALVARLAEAGARPGDAVVLAAAGSARAAARAEVTGVAAELARRLGRGPIPVAWAAGPRGPSPEEAVAAARRGGARRVAVATWLLTPGLFADRLHRAGADLVAAPLGTHPGVVDALARRATEVPALVA</sequence>
<comment type="caution">
    <text evidence="3">The sequence shown here is derived from an EMBL/GenBank/DDBJ whole genome shotgun (WGS) entry which is preliminary data.</text>
</comment>
<dbReference type="Proteomes" id="UP000190539">
    <property type="component" value="Unassembled WGS sequence"/>
</dbReference>
<keyword evidence="1" id="KW-0479">Metal-binding</keyword>
<dbReference type="STRING" id="83656.B1H18_01135"/>
<dbReference type="GO" id="GO:0016829">
    <property type="term" value="F:lyase activity"/>
    <property type="evidence" value="ECO:0007669"/>
    <property type="project" value="UniProtKB-KW"/>
</dbReference>
<name>A0A1V4AF70_9ACTN</name>
<protein>
    <recommendedName>
        <fullName evidence="5">Cobalamin biosynthesis protein CbiX</fullName>
    </recommendedName>
</protein>
<evidence type="ECO:0000313" key="3">
    <source>
        <dbReference type="EMBL" id="OON82689.1"/>
    </source>
</evidence>
<dbReference type="RefSeq" id="WP_077963872.1">
    <property type="nucleotide sequence ID" value="NZ_CP045178.1"/>
</dbReference>
<gene>
    <name evidence="3" type="ORF">B1H18_01135</name>
</gene>
<evidence type="ECO:0000313" key="4">
    <source>
        <dbReference type="Proteomes" id="UP000190539"/>
    </source>
</evidence>
<organism evidence="3 4">
    <name type="scientific">Streptomyces tsukubensis</name>
    <dbReference type="NCBI Taxonomy" id="83656"/>
    <lineage>
        <taxon>Bacteria</taxon>
        <taxon>Bacillati</taxon>
        <taxon>Actinomycetota</taxon>
        <taxon>Actinomycetes</taxon>
        <taxon>Kitasatosporales</taxon>
        <taxon>Streptomycetaceae</taxon>
        <taxon>Streptomyces</taxon>
    </lineage>
</organism>
<dbReference type="PANTHER" id="PTHR33542">
    <property type="entry name" value="SIROHYDROCHLORIN FERROCHELATASE, CHLOROPLASTIC"/>
    <property type="match status" value="1"/>
</dbReference>
<dbReference type="PANTHER" id="PTHR33542:SF5">
    <property type="entry name" value="FERROCHELATASE CHE1"/>
    <property type="match status" value="1"/>
</dbReference>
<evidence type="ECO:0000256" key="2">
    <source>
        <dbReference type="ARBA" id="ARBA00023239"/>
    </source>
</evidence>
<proteinExistence type="predicted"/>
<dbReference type="Pfam" id="PF01903">
    <property type="entry name" value="CbiX"/>
    <property type="match status" value="2"/>
</dbReference>
<reference evidence="3 4" key="1">
    <citation type="submission" date="2017-02" db="EMBL/GenBank/DDBJ databases">
        <title>Draft Genome Sequence of Streptomyces tsukubaensis F601, a Producer of the immunosuppressant tacrolimus FK506.</title>
        <authorList>
            <person name="Zong G."/>
            <person name="Zhong C."/>
            <person name="Fu J."/>
            <person name="Qin R."/>
            <person name="Cao G."/>
        </authorList>
    </citation>
    <scope>NUCLEOTIDE SEQUENCE [LARGE SCALE GENOMIC DNA]</scope>
    <source>
        <strain evidence="3 4">F601</strain>
    </source>
</reference>
<dbReference type="SUPFAM" id="SSF53800">
    <property type="entry name" value="Chelatase"/>
    <property type="match status" value="1"/>
</dbReference>
<dbReference type="InterPro" id="IPR050963">
    <property type="entry name" value="Sirohydro_Cobaltochel/CbiX"/>
</dbReference>
<dbReference type="OrthoDB" id="7345302at2"/>